<dbReference type="PANTHER" id="PTHR19372">
    <property type="entry name" value="SULFITE REDUCTASE"/>
    <property type="match status" value="1"/>
</dbReference>
<evidence type="ECO:0000313" key="3">
    <source>
        <dbReference type="EMBL" id="EFQ84466.1"/>
    </source>
</evidence>
<dbReference type="GO" id="GO:0006790">
    <property type="term" value="P:sulfur compound metabolic process"/>
    <property type="evidence" value="ECO:0007669"/>
    <property type="project" value="TreeGrafter"/>
</dbReference>
<dbReference type="SUPFAM" id="SSF56524">
    <property type="entry name" value="Oxidoreductase molybdopterin-binding domain"/>
    <property type="match status" value="1"/>
</dbReference>
<dbReference type="InterPro" id="IPR000572">
    <property type="entry name" value="OxRdtase_Mopterin-bd_dom"/>
</dbReference>
<feature type="transmembrane region" description="Helical" evidence="1">
    <location>
        <begin position="21"/>
        <end position="43"/>
    </location>
</feature>
<dbReference type="InterPro" id="IPR036374">
    <property type="entry name" value="OxRdtase_Mopterin-bd_sf"/>
</dbReference>
<dbReference type="eggNOG" id="COG2041">
    <property type="taxonomic scope" value="Bacteria"/>
</dbReference>
<keyword evidence="1" id="KW-0472">Membrane</keyword>
<dbReference type="EMBL" id="ACLF03000002">
    <property type="protein sequence ID" value="EFQ84466.1"/>
    <property type="molecule type" value="Genomic_DNA"/>
</dbReference>
<proteinExistence type="predicted"/>
<gene>
    <name evidence="3" type="ORF">HMPREF0063_10318</name>
</gene>
<feature type="transmembrane region" description="Helical" evidence="1">
    <location>
        <begin position="135"/>
        <end position="155"/>
    </location>
</feature>
<dbReference type="HOGENOM" id="CLU_003827_2_0_11"/>
<evidence type="ECO:0000259" key="2">
    <source>
        <dbReference type="Pfam" id="PF00174"/>
    </source>
</evidence>
<dbReference type="AlphaFoldDB" id="E2S8G1"/>
<dbReference type="GO" id="GO:0020037">
    <property type="term" value="F:heme binding"/>
    <property type="evidence" value="ECO:0007669"/>
    <property type="project" value="TreeGrafter"/>
</dbReference>
<reference evidence="3" key="1">
    <citation type="submission" date="2010-08" db="EMBL/GenBank/DDBJ databases">
        <authorList>
            <person name="Muzny D."/>
            <person name="Qin X."/>
            <person name="Buhay C."/>
            <person name="Dugan-Rocha S."/>
            <person name="Ding Y."/>
            <person name="Chen G."/>
            <person name="Hawes A."/>
            <person name="Holder M."/>
            <person name="Jhangiani S."/>
            <person name="Johnson A."/>
            <person name="Khan Z."/>
            <person name="Li Z."/>
            <person name="Liu W."/>
            <person name="Liu X."/>
            <person name="Perez L."/>
            <person name="Shen H."/>
            <person name="Wang Q."/>
            <person name="Watt J."/>
            <person name="Xi L."/>
            <person name="Xin Y."/>
            <person name="Zhou J."/>
            <person name="Deng J."/>
            <person name="Jiang H."/>
            <person name="Liu Y."/>
            <person name="Qu J."/>
            <person name="Song X.-Z."/>
            <person name="Zhang L."/>
            <person name="Villasana D."/>
            <person name="Johnson A."/>
            <person name="Liu J."/>
            <person name="Liyanage D."/>
            <person name="Lorensuhewa L."/>
            <person name="Robinson T."/>
            <person name="Song A."/>
            <person name="Song B.-B."/>
            <person name="Dinh H."/>
            <person name="Thornton R."/>
            <person name="Coyle M."/>
            <person name="Francisco L."/>
            <person name="Jackson L."/>
            <person name="Javaid M."/>
            <person name="Korchina V."/>
            <person name="Kovar C."/>
            <person name="Mata R."/>
            <person name="Mathew T."/>
            <person name="Ngo R."/>
            <person name="Nguyen L."/>
            <person name="Nguyen N."/>
            <person name="Okwuonu G."/>
            <person name="Ongeri F."/>
            <person name="Pham C."/>
            <person name="Simmons D."/>
            <person name="Wilczek-Boney K."/>
            <person name="Hale W."/>
            <person name="Jakkamsetti A."/>
            <person name="Pham P."/>
            <person name="Ruth R."/>
            <person name="San Lucas F."/>
            <person name="Warren J."/>
            <person name="Zhang J."/>
            <person name="Zhao Z."/>
            <person name="Zhou C."/>
            <person name="Zhu D."/>
            <person name="Lee S."/>
            <person name="Bess C."/>
            <person name="Blankenburg K."/>
            <person name="Forbes L."/>
            <person name="Fu Q."/>
            <person name="Gubbala S."/>
            <person name="Hirani K."/>
            <person name="Jayaseelan J.C."/>
            <person name="Lara F."/>
            <person name="Munidasa M."/>
            <person name="Palculict T."/>
            <person name="Patil S."/>
            <person name="Pu L.-L."/>
            <person name="Saada N."/>
            <person name="Tang L."/>
            <person name="Weissenberger G."/>
            <person name="Zhu Y."/>
            <person name="Hemphill L."/>
            <person name="Shang Y."/>
            <person name="Youmans B."/>
            <person name="Ayvaz T."/>
            <person name="Ross M."/>
            <person name="Santibanez J."/>
            <person name="Aqrawi P."/>
            <person name="Gross S."/>
            <person name="Joshi V."/>
            <person name="Fowler G."/>
            <person name="Nazareth L."/>
            <person name="Reid J."/>
            <person name="Worley K."/>
            <person name="Petrosino J."/>
            <person name="Highlander S."/>
            <person name="Gibbs R."/>
        </authorList>
    </citation>
    <scope>NUCLEOTIDE SEQUENCE [LARGE SCALE GENOMIC DNA]</scope>
    <source>
        <strain evidence="3">DSM 15272</strain>
    </source>
</reference>
<keyword evidence="1" id="KW-1133">Transmembrane helix</keyword>
<keyword evidence="1" id="KW-0812">Transmembrane</keyword>
<feature type="transmembrane region" description="Helical" evidence="1">
    <location>
        <begin position="105"/>
        <end position="123"/>
    </location>
</feature>
<dbReference type="PANTHER" id="PTHR19372:SF7">
    <property type="entry name" value="SULFITE OXIDASE, MITOCHONDRIAL"/>
    <property type="match status" value="1"/>
</dbReference>
<name>E2S8G1_9ACTN</name>
<feature type="transmembrane region" description="Helical" evidence="1">
    <location>
        <begin position="175"/>
        <end position="196"/>
    </location>
</feature>
<feature type="transmembrane region" description="Helical" evidence="1">
    <location>
        <begin position="79"/>
        <end position="98"/>
    </location>
</feature>
<sequence>MTDVSTLTARPTRPTAPRWTGALSGALAATFGVVMGTAIAALINAPSPIVSIGNRFIFFTPQFLKEFAIRQFGTADKPILIASVSITLLLLAMVAGVIGLKRRNLALGITFGLGAVAILAAATDNASTANAVVTVIPTIITTIVAVGTLLFLLGILALSPKEGDDLPSGFDRRKFLIAVGGTTIGIALGGLIARVFGGAAAAESRMNVRIPTPADPASAVPAGVEVDVQGVSSYITPNRDFYRIDTALQIPDVPVEGYSLRIHGMVDKELNLSFQDLLEERLIERRITLTCVSNEVGGPYVGNATWIGIPVRDLLERAGVQGDADAVQTTSADGMTISTPLGALDDENRDAIIAIAMNGEPLPLRHGFPVRMVVPGLYGYVSATKWLVDIEVTRFADHKAYWSTRGYDEEAPIKFSSRIDVPESFQTFPVDAVRVGGVAWAQNVGIERIEVQVDGGEWVDAELAAQDSIDTWRQWSWQWDDATPGNHQLTVRATNADGETQTSDRVPIAPNGSTGLHSVQFRVE</sequence>
<evidence type="ECO:0000313" key="4">
    <source>
        <dbReference type="Proteomes" id="UP000003111"/>
    </source>
</evidence>
<organism evidence="3 4">
    <name type="scientific">Aeromicrobium marinum DSM 15272</name>
    <dbReference type="NCBI Taxonomy" id="585531"/>
    <lineage>
        <taxon>Bacteria</taxon>
        <taxon>Bacillati</taxon>
        <taxon>Actinomycetota</taxon>
        <taxon>Actinomycetes</taxon>
        <taxon>Propionibacteriales</taxon>
        <taxon>Nocardioidaceae</taxon>
        <taxon>Aeromicrobium</taxon>
    </lineage>
</organism>
<dbReference type="GO" id="GO:0043546">
    <property type="term" value="F:molybdopterin cofactor binding"/>
    <property type="evidence" value="ECO:0007669"/>
    <property type="project" value="TreeGrafter"/>
</dbReference>
<dbReference type="GO" id="GO:0008482">
    <property type="term" value="F:sulfite oxidase activity"/>
    <property type="evidence" value="ECO:0007669"/>
    <property type="project" value="TreeGrafter"/>
</dbReference>
<feature type="domain" description="Oxidoreductase molybdopterin-binding" evidence="2">
    <location>
        <begin position="249"/>
        <end position="402"/>
    </location>
</feature>
<dbReference type="Gene3D" id="2.60.40.650">
    <property type="match status" value="1"/>
</dbReference>
<dbReference type="STRING" id="585531.HMPREF0063_10318"/>
<dbReference type="Proteomes" id="UP000003111">
    <property type="component" value="Unassembled WGS sequence"/>
</dbReference>
<accession>E2S8G1</accession>
<dbReference type="InterPro" id="IPR014756">
    <property type="entry name" value="Ig_E-set"/>
</dbReference>
<dbReference type="Pfam" id="PF00174">
    <property type="entry name" value="Oxidored_molyb"/>
    <property type="match status" value="1"/>
</dbReference>
<dbReference type="OrthoDB" id="9795587at2"/>
<protein>
    <submittedName>
        <fullName evidence="3">Tat pathway signal sequence domain protein</fullName>
    </submittedName>
</protein>
<comment type="caution">
    <text evidence="3">The sequence shown here is derived from an EMBL/GenBank/DDBJ whole genome shotgun (WGS) entry which is preliminary data.</text>
</comment>
<keyword evidence="4" id="KW-1185">Reference proteome</keyword>
<evidence type="ECO:0000256" key="1">
    <source>
        <dbReference type="SAM" id="Phobius"/>
    </source>
</evidence>
<dbReference type="Gene3D" id="3.90.420.10">
    <property type="entry name" value="Oxidoreductase, molybdopterin-binding domain"/>
    <property type="match status" value="1"/>
</dbReference>
<dbReference type="SUPFAM" id="SSF81296">
    <property type="entry name" value="E set domains"/>
    <property type="match status" value="1"/>
</dbReference>